<comment type="caution">
    <text evidence="1">The sequence shown here is derived from an EMBL/GenBank/DDBJ whole genome shotgun (WGS) entry which is preliminary data.</text>
</comment>
<reference evidence="1 2" key="1">
    <citation type="submission" date="2020-07" db="EMBL/GenBank/DDBJ databases">
        <title>Sequencing the genomes of 1000 actinobacteria strains.</title>
        <authorList>
            <person name="Klenk H.-P."/>
        </authorList>
    </citation>
    <scope>NUCLEOTIDE SEQUENCE [LARGE SCALE GENOMIC DNA]</scope>
    <source>
        <strain evidence="1 2">DSM 23737</strain>
    </source>
</reference>
<evidence type="ECO:0000313" key="2">
    <source>
        <dbReference type="Proteomes" id="UP000524237"/>
    </source>
</evidence>
<proteinExistence type="predicted"/>
<keyword evidence="2" id="KW-1185">Reference proteome</keyword>
<organism evidence="1 2">
    <name type="scientific">Alpinimonas psychrophila</name>
    <dbReference type="NCBI Taxonomy" id="748908"/>
    <lineage>
        <taxon>Bacteria</taxon>
        <taxon>Bacillati</taxon>
        <taxon>Actinomycetota</taxon>
        <taxon>Actinomycetes</taxon>
        <taxon>Micrococcales</taxon>
        <taxon>Microbacteriaceae</taxon>
        <taxon>Alpinimonas</taxon>
    </lineage>
</organism>
<dbReference type="SUPFAM" id="SSF53098">
    <property type="entry name" value="Ribonuclease H-like"/>
    <property type="match status" value="1"/>
</dbReference>
<evidence type="ECO:0000313" key="1">
    <source>
        <dbReference type="EMBL" id="MBA8828922.1"/>
    </source>
</evidence>
<dbReference type="Proteomes" id="UP000524237">
    <property type="component" value="Unassembled WGS sequence"/>
</dbReference>
<dbReference type="EMBL" id="JACGWU010000002">
    <property type="protein sequence ID" value="MBA8828922.1"/>
    <property type="molecule type" value="Genomic_DNA"/>
</dbReference>
<name>A0A7W3JTQ5_9MICO</name>
<gene>
    <name evidence="1" type="ORF">FB555_001020</name>
</gene>
<dbReference type="AlphaFoldDB" id="A0A7W3JTQ5"/>
<sequence length="53" mass="6225">MDAAKGMPDRVRRDFNAERPEVKFVGDISYIHTWQGFIYLTTVIDWYSMKIVG</sequence>
<dbReference type="InterPro" id="IPR012337">
    <property type="entry name" value="RNaseH-like_sf"/>
</dbReference>
<protein>
    <submittedName>
        <fullName evidence="1">Transposase InsO family protein</fullName>
    </submittedName>
</protein>
<accession>A0A7W3JTQ5</accession>